<evidence type="ECO:0000256" key="11">
    <source>
        <dbReference type="RuleBase" id="RU003781"/>
    </source>
</evidence>
<reference evidence="13" key="1">
    <citation type="submission" date="2015-07" db="EMBL/GenBank/DDBJ databases">
        <title>Near-Complete Genome Sequence of the Cellulolytic Bacterium Bacteroides (Pseudobacteroides) cellulosolvens ATCC 35603.</title>
        <authorList>
            <person name="Dassa B."/>
            <person name="Utturkar S.M."/>
            <person name="Klingeman D.M."/>
            <person name="Hurt R.A."/>
            <person name="Keller M."/>
            <person name="Xu J."/>
            <person name="Reddy Y.H.K."/>
            <person name="Borovok I."/>
            <person name="Grinberg I.R."/>
            <person name="Lamed R."/>
            <person name="Zhivin O."/>
            <person name="Bayer E.A."/>
            <person name="Brown S.D."/>
        </authorList>
    </citation>
    <scope>NUCLEOTIDE SEQUENCE [LARGE SCALE GENOMIC DNA]</scope>
    <source>
        <strain evidence="13">DSM 2933</strain>
    </source>
</reference>
<keyword evidence="4 10" id="KW-0547">Nucleotide-binding</keyword>
<feature type="active site" description="Proton acceptor" evidence="10">
    <location>
        <position position="70"/>
    </location>
</feature>
<evidence type="ECO:0000256" key="10">
    <source>
        <dbReference type="HAMAP-Rule" id="MF_01405"/>
    </source>
</evidence>
<sequence>MKKFIVATKNKGKINEISEILKDFPYEVLSMESVGINLDIEETGSTFEENALIKAREINRITGEIVMADDSGLEVDFLNGAPGIYSARFAGENATDEEKNKKLLNMLNDVPFDKRGARFVCVIAVVFPDGTSFTVKGTCEGYISHEPKGANGFGYDPIFYVPEYQMTTAQMASEMKHMISHRGKALRLMVNELQKRYI</sequence>
<evidence type="ECO:0000256" key="7">
    <source>
        <dbReference type="ARBA" id="ARBA00023080"/>
    </source>
</evidence>
<dbReference type="PANTHER" id="PTHR11067:SF9">
    <property type="entry name" value="INOSINE TRIPHOSPHATE PYROPHOSPHATASE"/>
    <property type="match status" value="1"/>
</dbReference>
<dbReference type="FunFam" id="3.90.950.10:FF:000001">
    <property type="entry name" value="dITP/XTP pyrophosphatase"/>
    <property type="match status" value="1"/>
</dbReference>
<evidence type="ECO:0000256" key="3">
    <source>
        <dbReference type="ARBA" id="ARBA00022723"/>
    </source>
</evidence>
<feature type="binding site" evidence="10">
    <location>
        <begin position="181"/>
        <end position="182"/>
    </location>
    <ligand>
        <name>substrate</name>
    </ligand>
</feature>
<dbReference type="HAMAP" id="MF_01405">
    <property type="entry name" value="Non_canon_purine_NTPase"/>
    <property type="match status" value="1"/>
</dbReference>
<dbReference type="OrthoDB" id="9807456at2"/>
<dbReference type="EC" id="3.6.1.66" evidence="10"/>
<evidence type="ECO:0000256" key="6">
    <source>
        <dbReference type="ARBA" id="ARBA00022842"/>
    </source>
</evidence>
<proteinExistence type="inferred from homology"/>
<feature type="binding site" evidence="10">
    <location>
        <position position="176"/>
    </location>
    <ligand>
        <name>substrate</name>
    </ligand>
</feature>
<dbReference type="RefSeq" id="WP_036941621.1">
    <property type="nucleotide sequence ID" value="NZ_JQKC01000016.1"/>
</dbReference>
<evidence type="ECO:0000313" key="13">
    <source>
        <dbReference type="Proteomes" id="UP000036923"/>
    </source>
</evidence>
<evidence type="ECO:0000256" key="2">
    <source>
        <dbReference type="ARBA" id="ARBA00011738"/>
    </source>
</evidence>
<keyword evidence="3 10" id="KW-0479">Metal-binding</keyword>
<feature type="binding site" evidence="10">
    <location>
        <position position="70"/>
    </location>
    <ligand>
        <name>Mg(2+)</name>
        <dbReference type="ChEBI" id="CHEBI:18420"/>
    </ligand>
</feature>
<organism evidence="12 13">
    <name type="scientific">Pseudobacteroides cellulosolvens ATCC 35603 = DSM 2933</name>
    <dbReference type="NCBI Taxonomy" id="398512"/>
    <lineage>
        <taxon>Bacteria</taxon>
        <taxon>Bacillati</taxon>
        <taxon>Bacillota</taxon>
        <taxon>Clostridia</taxon>
        <taxon>Eubacteriales</taxon>
        <taxon>Oscillospiraceae</taxon>
        <taxon>Pseudobacteroides</taxon>
    </lineage>
</organism>
<dbReference type="SUPFAM" id="SSF52972">
    <property type="entry name" value="ITPase-like"/>
    <property type="match status" value="1"/>
</dbReference>
<dbReference type="GO" id="GO:0000166">
    <property type="term" value="F:nucleotide binding"/>
    <property type="evidence" value="ECO:0007669"/>
    <property type="project" value="UniProtKB-KW"/>
</dbReference>
<dbReference type="PATRIC" id="fig|398512.5.peg.2491"/>
<evidence type="ECO:0000256" key="1">
    <source>
        <dbReference type="ARBA" id="ARBA00008023"/>
    </source>
</evidence>
<dbReference type="PANTHER" id="PTHR11067">
    <property type="entry name" value="INOSINE TRIPHOSPHATE PYROPHOSPHATASE/HAM1 PROTEIN"/>
    <property type="match status" value="1"/>
</dbReference>
<evidence type="ECO:0000313" key="12">
    <source>
        <dbReference type="EMBL" id="KNY27124.1"/>
    </source>
</evidence>
<dbReference type="GO" id="GO:0009117">
    <property type="term" value="P:nucleotide metabolic process"/>
    <property type="evidence" value="ECO:0007669"/>
    <property type="project" value="UniProtKB-KW"/>
</dbReference>
<dbReference type="Gene3D" id="3.90.950.10">
    <property type="match status" value="1"/>
</dbReference>
<dbReference type="AlphaFoldDB" id="A0A0L6JMX7"/>
<keyword evidence="6 10" id="KW-0460">Magnesium</keyword>
<dbReference type="InterPro" id="IPR029001">
    <property type="entry name" value="ITPase-like_fam"/>
</dbReference>
<dbReference type="NCBIfam" id="NF011397">
    <property type="entry name" value="PRK14822.1"/>
    <property type="match status" value="1"/>
</dbReference>
<feature type="binding site" evidence="10">
    <location>
        <begin position="8"/>
        <end position="13"/>
    </location>
    <ligand>
        <name>substrate</name>
    </ligand>
</feature>
<dbReference type="InterPro" id="IPR020922">
    <property type="entry name" value="dITP/XTP_pyrophosphatase"/>
</dbReference>
<comment type="catalytic activity">
    <reaction evidence="10">
        <text>ITP + H2O = IMP + diphosphate + H(+)</text>
        <dbReference type="Rhea" id="RHEA:29399"/>
        <dbReference type="ChEBI" id="CHEBI:15377"/>
        <dbReference type="ChEBI" id="CHEBI:15378"/>
        <dbReference type="ChEBI" id="CHEBI:33019"/>
        <dbReference type="ChEBI" id="CHEBI:58053"/>
        <dbReference type="ChEBI" id="CHEBI:61402"/>
        <dbReference type="EC" id="3.6.1.66"/>
    </reaction>
</comment>
<evidence type="ECO:0000256" key="8">
    <source>
        <dbReference type="ARBA" id="ARBA00051875"/>
    </source>
</evidence>
<dbReference type="CDD" id="cd00515">
    <property type="entry name" value="HAM1"/>
    <property type="match status" value="1"/>
</dbReference>
<dbReference type="EMBL" id="LGTC01000001">
    <property type="protein sequence ID" value="KNY27124.1"/>
    <property type="molecule type" value="Genomic_DNA"/>
</dbReference>
<feature type="binding site" evidence="10">
    <location>
        <begin position="153"/>
        <end position="156"/>
    </location>
    <ligand>
        <name>substrate</name>
    </ligand>
</feature>
<name>A0A0L6JMX7_9FIRM</name>
<keyword evidence="7 10" id="KW-0546">Nucleotide metabolism</keyword>
<dbReference type="eggNOG" id="COG0127">
    <property type="taxonomic scope" value="Bacteria"/>
</dbReference>
<evidence type="ECO:0000256" key="4">
    <source>
        <dbReference type="ARBA" id="ARBA00022741"/>
    </source>
</evidence>
<comment type="function">
    <text evidence="10">Pyrophosphatase that catalyzes the hydrolysis of nucleoside triphosphates to their monophosphate derivatives, with a high preference for the non-canonical purine nucleotides XTP (xanthosine triphosphate), dITP (deoxyinosine triphosphate) and ITP. Seems to function as a house-cleaning enzyme that removes non-canonical purine nucleotides from the nucleotide pool, thus preventing their incorporation into DNA/RNA and avoiding chromosomal lesions.</text>
</comment>
<dbReference type="GO" id="GO:0035870">
    <property type="term" value="F:dITP diphosphatase activity"/>
    <property type="evidence" value="ECO:0007669"/>
    <property type="project" value="UniProtKB-UniRule"/>
</dbReference>
<comment type="catalytic activity">
    <reaction evidence="9 10">
        <text>XTP + H2O = XMP + diphosphate + H(+)</text>
        <dbReference type="Rhea" id="RHEA:28610"/>
        <dbReference type="ChEBI" id="CHEBI:15377"/>
        <dbReference type="ChEBI" id="CHEBI:15378"/>
        <dbReference type="ChEBI" id="CHEBI:33019"/>
        <dbReference type="ChEBI" id="CHEBI:57464"/>
        <dbReference type="ChEBI" id="CHEBI:61314"/>
        <dbReference type="EC" id="3.6.1.66"/>
    </reaction>
</comment>
<dbReference type="Pfam" id="PF01725">
    <property type="entry name" value="Ham1p_like"/>
    <property type="match status" value="1"/>
</dbReference>
<dbReference type="Proteomes" id="UP000036923">
    <property type="component" value="Unassembled WGS sequence"/>
</dbReference>
<dbReference type="InterPro" id="IPR002637">
    <property type="entry name" value="RdgB/HAM1"/>
</dbReference>
<feature type="binding site" evidence="10">
    <location>
        <position position="41"/>
    </location>
    <ligand>
        <name>Mg(2+)</name>
        <dbReference type="ChEBI" id="CHEBI:18420"/>
    </ligand>
</feature>
<comment type="cofactor">
    <cofactor evidence="10">
        <name>Mg(2+)</name>
        <dbReference type="ChEBI" id="CHEBI:18420"/>
    </cofactor>
    <text evidence="10">Binds 1 Mg(2+) ion per subunit.</text>
</comment>
<evidence type="ECO:0000256" key="5">
    <source>
        <dbReference type="ARBA" id="ARBA00022801"/>
    </source>
</evidence>
<keyword evidence="13" id="KW-1185">Reference proteome</keyword>
<comment type="similarity">
    <text evidence="1 10 11">Belongs to the HAM1 NTPase family.</text>
</comment>
<protein>
    <recommendedName>
        <fullName evidence="10">dITP/XTP pyrophosphatase</fullName>
        <ecNumber evidence="10">3.6.1.66</ecNumber>
    </recommendedName>
    <alternativeName>
        <fullName evidence="10">Non-canonical purine NTP pyrophosphatase</fullName>
    </alternativeName>
    <alternativeName>
        <fullName evidence="10">Non-standard purine NTP pyrophosphatase</fullName>
    </alternativeName>
    <alternativeName>
        <fullName evidence="10">Nucleoside-triphosphate diphosphatase</fullName>
    </alternativeName>
    <alternativeName>
        <fullName evidence="10">Nucleoside-triphosphate pyrophosphatase</fullName>
        <shortName evidence="10">NTPase</shortName>
    </alternativeName>
</protein>
<dbReference type="GO" id="GO:0046872">
    <property type="term" value="F:metal ion binding"/>
    <property type="evidence" value="ECO:0007669"/>
    <property type="project" value="UniProtKB-KW"/>
</dbReference>
<dbReference type="NCBIfam" id="TIGR00042">
    <property type="entry name" value="RdgB/HAM1 family non-canonical purine NTP pyrophosphatase"/>
    <property type="match status" value="1"/>
</dbReference>
<dbReference type="GO" id="GO:0036220">
    <property type="term" value="F:ITP diphosphatase activity"/>
    <property type="evidence" value="ECO:0007669"/>
    <property type="project" value="UniProtKB-UniRule"/>
</dbReference>
<feature type="binding site" evidence="10">
    <location>
        <position position="71"/>
    </location>
    <ligand>
        <name>substrate</name>
    </ligand>
</feature>
<gene>
    <name evidence="12" type="ORF">Bccel_2389</name>
</gene>
<dbReference type="GO" id="GO:0017111">
    <property type="term" value="F:ribonucleoside triphosphate phosphatase activity"/>
    <property type="evidence" value="ECO:0007669"/>
    <property type="project" value="InterPro"/>
</dbReference>
<dbReference type="GO" id="GO:0036222">
    <property type="term" value="F:XTP diphosphatase activity"/>
    <property type="evidence" value="ECO:0007669"/>
    <property type="project" value="UniProtKB-UniRule"/>
</dbReference>
<dbReference type="STRING" id="398512.Bccel_2389"/>
<dbReference type="GO" id="GO:0009146">
    <property type="term" value="P:purine nucleoside triphosphate catabolic process"/>
    <property type="evidence" value="ECO:0007669"/>
    <property type="project" value="UniProtKB-UniRule"/>
</dbReference>
<comment type="catalytic activity">
    <reaction evidence="8 10">
        <text>dITP + H2O = dIMP + diphosphate + H(+)</text>
        <dbReference type="Rhea" id="RHEA:28342"/>
        <dbReference type="ChEBI" id="CHEBI:15377"/>
        <dbReference type="ChEBI" id="CHEBI:15378"/>
        <dbReference type="ChEBI" id="CHEBI:33019"/>
        <dbReference type="ChEBI" id="CHEBI:61194"/>
        <dbReference type="ChEBI" id="CHEBI:61382"/>
        <dbReference type="EC" id="3.6.1.66"/>
    </reaction>
</comment>
<evidence type="ECO:0000256" key="9">
    <source>
        <dbReference type="ARBA" id="ARBA00052017"/>
    </source>
</evidence>
<accession>A0A0L6JMX7</accession>
<dbReference type="GO" id="GO:0005829">
    <property type="term" value="C:cytosol"/>
    <property type="evidence" value="ECO:0007669"/>
    <property type="project" value="TreeGrafter"/>
</dbReference>
<comment type="caution">
    <text evidence="12">The sequence shown here is derived from an EMBL/GenBank/DDBJ whole genome shotgun (WGS) entry which is preliminary data.</text>
</comment>
<comment type="subunit">
    <text evidence="2 10">Homodimer.</text>
</comment>
<keyword evidence="5 10" id="KW-0378">Hydrolase</keyword>